<dbReference type="STRING" id="1847728.BTM29_09815"/>
<dbReference type="GO" id="GO:0006541">
    <property type="term" value="P:glutamine metabolic process"/>
    <property type="evidence" value="ECO:0007669"/>
    <property type="project" value="TreeGrafter"/>
</dbReference>
<keyword evidence="11" id="KW-1185">Reference proteome</keyword>
<evidence type="ECO:0000313" key="10">
    <source>
        <dbReference type="EMBL" id="APX72827.1"/>
    </source>
</evidence>
<dbReference type="EMBL" id="CP019323">
    <property type="protein sequence ID" value="APX72827.1"/>
    <property type="molecule type" value="Genomic_DNA"/>
</dbReference>
<dbReference type="Gene3D" id="3.30.470.20">
    <property type="entry name" value="ATP-grasp fold, B domain"/>
    <property type="match status" value="1"/>
</dbReference>
<dbReference type="GO" id="GO:0004088">
    <property type="term" value="F:carbamoyl-phosphate synthase (glutamine-hydrolyzing) activity"/>
    <property type="evidence" value="ECO:0007669"/>
    <property type="project" value="TreeGrafter"/>
</dbReference>
<dbReference type="GO" id="GO:0004087">
    <property type="term" value="F:carbamoyl-phosphate synthase (ammonia) activity"/>
    <property type="evidence" value="ECO:0007669"/>
    <property type="project" value="UniProtKB-EC"/>
</dbReference>
<dbReference type="SUPFAM" id="SSF48108">
    <property type="entry name" value="Carbamoyl phosphate synthetase, large subunit connection domain"/>
    <property type="match status" value="1"/>
</dbReference>
<feature type="domain" description="ATP-grasp" evidence="9">
    <location>
        <begin position="126"/>
        <end position="319"/>
    </location>
</feature>
<evidence type="ECO:0000259" key="9">
    <source>
        <dbReference type="PROSITE" id="PS50975"/>
    </source>
</evidence>
<reference evidence="11" key="1">
    <citation type="submission" date="2016-12" db="EMBL/GenBank/DDBJ databases">
        <authorList>
            <person name="Jung M.Y."/>
            <person name="Lee S.H."/>
        </authorList>
    </citation>
    <scope>NUCLEOTIDE SEQUENCE [LARGE SCALE GENOMIC DNA]</scope>
    <source>
        <strain evidence="11">WiKim39</strain>
    </source>
</reference>
<dbReference type="Pfam" id="PF25596">
    <property type="entry name" value="CPSase_L_D1"/>
    <property type="match status" value="1"/>
</dbReference>
<dbReference type="GO" id="GO:0005737">
    <property type="term" value="C:cytoplasm"/>
    <property type="evidence" value="ECO:0007669"/>
    <property type="project" value="TreeGrafter"/>
</dbReference>
<dbReference type="InterPro" id="IPR005483">
    <property type="entry name" value="CPSase_dom"/>
</dbReference>
<comment type="catalytic activity">
    <reaction evidence="7">
        <text>hydrogencarbonate + NH4(+) + 2 ATP = carbamoyl phosphate + 2 ADP + phosphate + 2 H(+)</text>
        <dbReference type="Rhea" id="RHEA:18029"/>
        <dbReference type="ChEBI" id="CHEBI:15378"/>
        <dbReference type="ChEBI" id="CHEBI:17544"/>
        <dbReference type="ChEBI" id="CHEBI:28938"/>
        <dbReference type="ChEBI" id="CHEBI:30616"/>
        <dbReference type="ChEBI" id="CHEBI:43474"/>
        <dbReference type="ChEBI" id="CHEBI:58228"/>
        <dbReference type="ChEBI" id="CHEBI:456216"/>
        <dbReference type="EC" id="6.3.4.16"/>
    </reaction>
</comment>
<dbReference type="InterPro" id="IPR011761">
    <property type="entry name" value="ATP-grasp"/>
</dbReference>
<dbReference type="KEGG" id="lalw:BTM29_09815"/>
<dbReference type="OrthoDB" id="9804197at2"/>
<organism evidence="10 11">
    <name type="scientific">Companilactobacillus allii</name>
    <dbReference type="NCBI Taxonomy" id="1847728"/>
    <lineage>
        <taxon>Bacteria</taxon>
        <taxon>Bacillati</taxon>
        <taxon>Bacillota</taxon>
        <taxon>Bacilli</taxon>
        <taxon>Lactobacillales</taxon>
        <taxon>Lactobacillaceae</taxon>
        <taxon>Companilactobacillus</taxon>
    </lineage>
</organism>
<proteinExistence type="inferred from homology"/>
<dbReference type="InterPro" id="IPR016185">
    <property type="entry name" value="PreATP-grasp_dom_sf"/>
</dbReference>
<keyword evidence="2" id="KW-0436">Ligase</keyword>
<comment type="similarity">
    <text evidence="1">Belongs to the CarB family.</text>
</comment>
<evidence type="ECO:0000256" key="8">
    <source>
        <dbReference type="PROSITE-ProRule" id="PRU00409"/>
    </source>
</evidence>
<dbReference type="Pfam" id="PF02786">
    <property type="entry name" value="CPSase_L_D2"/>
    <property type="match status" value="1"/>
</dbReference>
<keyword evidence="4 8" id="KW-0067">ATP-binding</keyword>
<evidence type="ECO:0000256" key="7">
    <source>
        <dbReference type="ARBA" id="ARBA00047359"/>
    </source>
</evidence>
<dbReference type="PANTHER" id="PTHR11405">
    <property type="entry name" value="CARBAMOYLTRANSFERASE FAMILY MEMBER"/>
    <property type="match status" value="1"/>
</dbReference>
<dbReference type="SUPFAM" id="SSF56059">
    <property type="entry name" value="Glutathione synthetase ATP-binding domain-like"/>
    <property type="match status" value="1"/>
</dbReference>
<dbReference type="EC" id="6.3.4.16" evidence="6"/>
<accession>A0A1P8Q4P5</accession>
<dbReference type="PANTHER" id="PTHR11405:SF53">
    <property type="entry name" value="CARBAMOYL-PHOSPHATE SYNTHASE [AMMONIA], MITOCHONDRIAL"/>
    <property type="match status" value="1"/>
</dbReference>
<keyword evidence="3 8" id="KW-0547">Nucleotide-binding</keyword>
<dbReference type="PRINTS" id="PR00098">
    <property type="entry name" value="CPSASE"/>
</dbReference>
<evidence type="ECO:0000256" key="4">
    <source>
        <dbReference type="ARBA" id="ARBA00022840"/>
    </source>
</evidence>
<dbReference type="PROSITE" id="PS50975">
    <property type="entry name" value="ATP_GRASP"/>
    <property type="match status" value="1"/>
</dbReference>
<dbReference type="Proteomes" id="UP000187499">
    <property type="component" value="Chromosome"/>
</dbReference>
<dbReference type="InterPro" id="IPR036897">
    <property type="entry name" value="CarbamoylP_synth_lsu_oligo_sf"/>
</dbReference>
<evidence type="ECO:0000313" key="11">
    <source>
        <dbReference type="Proteomes" id="UP000187499"/>
    </source>
</evidence>
<name>A0A1P8Q4P5_9LACO</name>
<dbReference type="GO" id="GO:0005524">
    <property type="term" value="F:ATP binding"/>
    <property type="evidence" value="ECO:0007669"/>
    <property type="project" value="UniProtKB-UniRule"/>
</dbReference>
<gene>
    <name evidence="10" type="ORF">BTM29_09815</name>
</gene>
<evidence type="ECO:0000256" key="3">
    <source>
        <dbReference type="ARBA" id="ARBA00022741"/>
    </source>
</evidence>
<evidence type="ECO:0000256" key="2">
    <source>
        <dbReference type="ARBA" id="ARBA00022598"/>
    </source>
</evidence>
<dbReference type="InterPro" id="IPR058047">
    <property type="entry name" value="CPSase_preATP-grasp"/>
</dbReference>
<evidence type="ECO:0000256" key="6">
    <source>
        <dbReference type="ARBA" id="ARBA00044063"/>
    </source>
</evidence>
<evidence type="ECO:0000256" key="1">
    <source>
        <dbReference type="ARBA" id="ARBA00009799"/>
    </source>
</evidence>
<evidence type="ECO:0000256" key="5">
    <source>
        <dbReference type="ARBA" id="ARBA00023211"/>
    </source>
</evidence>
<sequence>MVENEPHSILIIGPTTSDKNVDLSTAVYDTVEILHQLGYKISVIVEDPTSLLSSGKFFDRIVVERVTGEHVLNFINEYHPDAVLPTVGDRNALGIVSSLNGKIGNVKILGSNYMASLATFKRELFIKKLTENKLPVINFISSDDEKEIYSFIRSIGFPIIARRRYSNRHSSGWTNINNLFELDNFMAIGDVDDTRIEIERSIRGFSEYSFTVVRDMFDNTALIGTIEDIEPIGIHHLDSNLISPAISLNDSKLQRMRSASLKLARAFDIVGICTVHFAYNHKTNEYFITEFIPRLSEETKFLEYATSYPIATSVVELALGYHLDKLQLDGGRVFNGASEPFVDHITSRFPQWGTDKQEYLGPSKTSNSSIVVNGFSVEEVFNKGALNDKLNNNSKRHDILEKLDDDELFEKIIHPTNWMLDVLLEALRRKFEMPVLSEITGITMPYLSVLNNIRKTFEVIDNDEVTKDNVERLVEMGIKNIGQSKVLLDTDDIVTKSVVKSKRSISVSNRNYNNQNFFVTSGIDSDLELNDKNKIIVRSPIITSKTDILVRQFVLTQLIKSIDQNGLEAVVIGREPWTAPLSMREKVIEIDDPYMEMKELGLIPEDSIFKIIDFSRHLSDVDDNSNVFQISSKKLKDIAISTSISIRAMVVTDGNNYLVPSLIYREDQDKHSFEVSSYNNFLSIEDRSALSELIERELENQNDVNVFNFEFSKSNGHWIVTRLYQGMTNDIIRHELASSVHVIDTLVKLILGNKIDDNKTLQEVFQNCDDRYLLTIDDKKYNLLAYDDMKEQLNKLKKED</sequence>
<dbReference type="Gene3D" id="3.40.50.20">
    <property type="match status" value="1"/>
</dbReference>
<dbReference type="RefSeq" id="WP_076616858.1">
    <property type="nucleotide sequence ID" value="NZ_CP019323.1"/>
</dbReference>
<dbReference type="InterPro" id="IPR005479">
    <property type="entry name" value="CPAse_ATP-bd"/>
</dbReference>
<keyword evidence="5" id="KW-0464">Manganese</keyword>
<protein>
    <recommendedName>
        <fullName evidence="6">carbamoyl-phosphate synthase (ammonia)</fullName>
        <ecNumber evidence="6">6.3.4.16</ecNumber>
    </recommendedName>
</protein>
<dbReference type="SUPFAM" id="SSF52440">
    <property type="entry name" value="PreATP-grasp domain"/>
    <property type="match status" value="1"/>
</dbReference>
<dbReference type="AlphaFoldDB" id="A0A1P8Q4P5"/>
<dbReference type="GO" id="GO:0046872">
    <property type="term" value="F:metal ion binding"/>
    <property type="evidence" value="ECO:0007669"/>
    <property type="project" value="InterPro"/>
</dbReference>